<dbReference type="InterPro" id="IPR036397">
    <property type="entry name" value="RNaseH_sf"/>
</dbReference>
<dbReference type="GO" id="GO:0003676">
    <property type="term" value="F:nucleic acid binding"/>
    <property type="evidence" value="ECO:0007669"/>
    <property type="project" value="InterPro"/>
</dbReference>
<sequence>MIRQLLWEFSQRNFRLALEWVRGDSGILGNEMADEHTKSAAESQLPHCFNKVPLCFFYKRQQHLKTLNLWQNDWTSTQKGAVTKLFFPSVAET</sequence>
<dbReference type="InterPro" id="IPR002156">
    <property type="entry name" value="RNaseH_domain"/>
</dbReference>
<evidence type="ECO:0000259" key="1">
    <source>
        <dbReference type="PROSITE" id="PS50879"/>
    </source>
</evidence>
<dbReference type="EMBL" id="JAFNEN010000385">
    <property type="protein sequence ID" value="KAG8184167.1"/>
    <property type="molecule type" value="Genomic_DNA"/>
</dbReference>
<comment type="caution">
    <text evidence="2">The sequence shown here is derived from an EMBL/GenBank/DDBJ whole genome shotgun (WGS) entry which is preliminary data.</text>
</comment>
<dbReference type="Proteomes" id="UP000827092">
    <property type="component" value="Unassembled WGS sequence"/>
</dbReference>
<protein>
    <recommendedName>
        <fullName evidence="1">RNase H type-1 domain-containing protein</fullName>
    </recommendedName>
</protein>
<keyword evidence="3" id="KW-1185">Reference proteome</keyword>
<evidence type="ECO:0000313" key="3">
    <source>
        <dbReference type="Proteomes" id="UP000827092"/>
    </source>
</evidence>
<name>A0AAV6UIR8_9ARAC</name>
<organism evidence="2 3">
    <name type="scientific">Oedothorax gibbosus</name>
    <dbReference type="NCBI Taxonomy" id="931172"/>
    <lineage>
        <taxon>Eukaryota</taxon>
        <taxon>Metazoa</taxon>
        <taxon>Ecdysozoa</taxon>
        <taxon>Arthropoda</taxon>
        <taxon>Chelicerata</taxon>
        <taxon>Arachnida</taxon>
        <taxon>Araneae</taxon>
        <taxon>Araneomorphae</taxon>
        <taxon>Entelegynae</taxon>
        <taxon>Araneoidea</taxon>
        <taxon>Linyphiidae</taxon>
        <taxon>Erigoninae</taxon>
        <taxon>Oedothorax</taxon>
    </lineage>
</organism>
<evidence type="ECO:0000313" key="2">
    <source>
        <dbReference type="EMBL" id="KAG8184167.1"/>
    </source>
</evidence>
<dbReference type="AlphaFoldDB" id="A0AAV6UIR8"/>
<reference evidence="2 3" key="1">
    <citation type="journal article" date="2022" name="Nat. Ecol. Evol.">
        <title>A masculinizing supergene underlies an exaggerated male reproductive morph in a spider.</title>
        <authorList>
            <person name="Hendrickx F."/>
            <person name="De Corte Z."/>
            <person name="Sonet G."/>
            <person name="Van Belleghem S.M."/>
            <person name="Kostlbacher S."/>
            <person name="Vangestel C."/>
        </authorList>
    </citation>
    <scope>NUCLEOTIDE SEQUENCE [LARGE SCALE GENOMIC DNA]</scope>
    <source>
        <strain evidence="2">W744_W776</strain>
    </source>
</reference>
<dbReference type="InterPro" id="IPR012337">
    <property type="entry name" value="RNaseH-like_sf"/>
</dbReference>
<dbReference type="SUPFAM" id="SSF53098">
    <property type="entry name" value="Ribonuclease H-like"/>
    <property type="match status" value="1"/>
</dbReference>
<dbReference type="PROSITE" id="PS50879">
    <property type="entry name" value="RNASE_H_1"/>
    <property type="match status" value="1"/>
</dbReference>
<dbReference type="Gene3D" id="3.30.420.10">
    <property type="entry name" value="Ribonuclease H-like superfamily/Ribonuclease H"/>
    <property type="match status" value="1"/>
</dbReference>
<gene>
    <name evidence="2" type="ORF">JTE90_010208</name>
</gene>
<accession>A0AAV6UIR8</accession>
<feature type="domain" description="RNase H type-1" evidence="1">
    <location>
        <begin position="1"/>
        <end position="42"/>
    </location>
</feature>
<dbReference type="GO" id="GO:0004523">
    <property type="term" value="F:RNA-DNA hybrid ribonuclease activity"/>
    <property type="evidence" value="ECO:0007669"/>
    <property type="project" value="InterPro"/>
</dbReference>
<proteinExistence type="predicted"/>